<proteinExistence type="predicted"/>
<name>A0A059NZ97_9BACI</name>
<organism evidence="2 3">
    <name type="scientific">Halobacillus karajensis</name>
    <dbReference type="NCBI Taxonomy" id="195088"/>
    <lineage>
        <taxon>Bacteria</taxon>
        <taxon>Bacillati</taxon>
        <taxon>Bacillota</taxon>
        <taxon>Bacilli</taxon>
        <taxon>Bacillales</taxon>
        <taxon>Bacillaceae</taxon>
        <taxon>Halobacillus</taxon>
    </lineage>
</organism>
<accession>A0A059NZ97</accession>
<dbReference type="AlphaFoldDB" id="A0A059NZ97"/>
<feature type="transmembrane region" description="Helical" evidence="1">
    <location>
        <begin position="109"/>
        <end position="130"/>
    </location>
</feature>
<comment type="caution">
    <text evidence="2">The sequence shown here is derived from an EMBL/GenBank/DDBJ whole genome shotgun (WGS) entry which is preliminary data.</text>
</comment>
<reference evidence="2 3" key="2">
    <citation type="submission" date="2014-05" db="EMBL/GenBank/DDBJ databases">
        <title>Draft genome sequence of Halobacillus karajensis HK-03.</title>
        <authorList>
            <person name="Khelaifia S."/>
            <person name="Croce O."/>
            <person name="Lagier J.C."/>
            <person name="Raoult D."/>
        </authorList>
    </citation>
    <scope>NUCLEOTIDE SEQUENCE [LARGE SCALE GENOMIC DNA]</scope>
    <source>
        <strain evidence="2 3">HD-03</strain>
    </source>
</reference>
<evidence type="ECO:0000313" key="2">
    <source>
        <dbReference type="EMBL" id="CDQ23437.1"/>
    </source>
</evidence>
<reference evidence="3" key="1">
    <citation type="submission" date="2014-03" db="EMBL/GenBank/DDBJ databases">
        <authorList>
            <person name="Urmite Genomes U."/>
        </authorList>
    </citation>
    <scope>NUCLEOTIDE SEQUENCE [LARGE SCALE GENOMIC DNA]</scope>
    <source>
        <strain evidence="3">HD-03</strain>
    </source>
</reference>
<evidence type="ECO:0000256" key="1">
    <source>
        <dbReference type="SAM" id="Phobius"/>
    </source>
</evidence>
<sequence length="137" mass="15653">MNRFLTAVFSSICFATLLAVVSYVPSTQREPNIYYFSFLETFIFVILYAGSVFILAGIPLSILIDKLVGRYRNLSKWALYLVKLGSYSFTGVVVGLLYFIMVFQNFKGVISFSLYGCLASNVYFHFLLLLTERRTKD</sequence>
<feature type="transmembrane region" description="Helical" evidence="1">
    <location>
        <begin position="43"/>
        <end position="64"/>
    </location>
</feature>
<dbReference type="EMBL" id="CCDI010000001">
    <property type="protein sequence ID" value="CDQ23437.1"/>
    <property type="molecule type" value="Genomic_DNA"/>
</dbReference>
<feature type="transmembrane region" description="Helical" evidence="1">
    <location>
        <begin position="84"/>
        <end position="103"/>
    </location>
</feature>
<gene>
    <name evidence="2" type="ORF">BN983_01664</name>
</gene>
<keyword evidence="1" id="KW-1133">Transmembrane helix</keyword>
<protein>
    <recommendedName>
        <fullName evidence="4">Integral membrane protein</fullName>
    </recommendedName>
</protein>
<keyword evidence="3" id="KW-1185">Reference proteome</keyword>
<evidence type="ECO:0000313" key="3">
    <source>
        <dbReference type="Proteomes" id="UP000028868"/>
    </source>
</evidence>
<evidence type="ECO:0008006" key="4">
    <source>
        <dbReference type="Google" id="ProtNLM"/>
    </source>
</evidence>
<keyword evidence="1" id="KW-0472">Membrane</keyword>
<keyword evidence="1" id="KW-0812">Transmembrane</keyword>
<dbReference type="Proteomes" id="UP000028868">
    <property type="component" value="Unassembled WGS sequence"/>
</dbReference>